<feature type="compositionally biased region" description="Basic and acidic residues" evidence="7">
    <location>
        <begin position="722"/>
        <end position="735"/>
    </location>
</feature>
<keyword evidence="4 9" id="KW-0732">Signal</keyword>
<feature type="compositionally biased region" description="Basic and acidic residues" evidence="7">
    <location>
        <begin position="638"/>
        <end position="651"/>
    </location>
</feature>
<reference evidence="11 12" key="1">
    <citation type="submission" date="2016-04" db="EMBL/GenBank/DDBJ databases">
        <title>A degradative enzymes factory behind the ericoid mycorrhizal symbiosis.</title>
        <authorList>
            <consortium name="DOE Joint Genome Institute"/>
            <person name="Martino E."/>
            <person name="Morin E."/>
            <person name="Grelet G."/>
            <person name="Kuo A."/>
            <person name="Kohler A."/>
            <person name="Daghino S."/>
            <person name="Barry K."/>
            <person name="Choi C."/>
            <person name="Cichocki N."/>
            <person name="Clum A."/>
            <person name="Copeland A."/>
            <person name="Hainaut M."/>
            <person name="Haridas S."/>
            <person name="Labutti K."/>
            <person name="Lindquist E."/>
            <person name="Lipzen A."/>
            <person name="Khouja H.-R."/>
            <person name="Murat C."/>
            <person name="Ohm R."/>
            <person name="Olson A."/>
            <person name="Spatafora J."/>
            <person name="Veneault-Fourrey C."/>
            <person name="Henrissat B."/>
            <person name="Grigoriev I."/>
            <person name="Martin F."/>
            <person name="Perotto S."/>
        </authorList>
    </citation>
    <scope>NUCLEOTIDE SEQUENCE [LARGE SCALE GENOMIC DNA]</scope>
    <source>
        <strain evidence="11 12">F</strain>
    </source>
</reference>
<keyword evidence="6 8" id="KW-0472">Membrane</keyword>
<evidence type="ECO:0000259" key="10">
    <source>
        <dbReference type="SMART" id="SM01320"/>
    </source>
</evidence>
<feature type="domain" description="ML-like" evidence="10">
    <location>
        <begin position="27"/>
        <end position="170"/>
    </location>
</feature>
<dbReference type="GO" id="GO:0016020">
    <property type="term" value="C:membrane"/>
    <property type="evidence" value="ECO:0007669"/>
    <property type="project" value="UniProtKB-SubCell"/>
</dbReference>
<proteinExistence type="inferred from homology"/>
<evidence type="ECO:0000256" key="1">
    <source>
        <dbReference type="ARBA" id="ARBA00004141"/>
    </source>
</evidence>
<evidence type="ECO:0000256" key="2">
    <source>
        <dbReference type="ARBA" id="ARBA00010642"/>
    </source>
</evidence>
<dbReference type="OrthoDB" id="5212126at2759"/>
<evidence type="ECO:0000256" key="6">
    <source>
        <dbReference type="ARBA" id="ARBA00023136"/>
    </source>
</evidence>
<dbReference type="AlphaFoldDB" id="A0A2J6R5B0"/>
<keyword evidence="5 8" id="KW-1133">Transmembrane helix</keyword>
<feature type="chain" id="PRO_5014385306" evidence="9">
    <location>
        <begin position="26"/>
        <end position="748"/>
    </location>
</feature>
<feature type="compositionally biased region" description="Polar residues" evidence="7">
    <location>
        <begin position="670"/>
        <end position="679"/>
    </location>
</feature>
<evidence type="ECO:0000256" key="3">
    <source>
        <dbReference type="ARBA" id="ARBA00022692"/>
    </source>
</evidence>
<dbReference type="Pfam" id="PF06011">
    <property type="entry name" value="TRP"/>
    <property type="match status" value="1"/>
</dbReference>
<feature type="transmembrane region" description="Helical" evidence="8">
    <location>
        <begin position="507"/>
        <end position="527"/>
    </location>
</feature>
<dbReference type="InterPro" id="IPR032800">
    <property type="entry name" value="TRP_N"/>
</dbReference>
<organism evidence="11 12">
    <name type="scientific">Hyaloscypha variabilis (strain UAMH 11265 / GT02V1 / F)</name>
    <name type="common">Meliniomyces variabilis</name>
    <dbReference type="NCBI Taxonomy" id="1149755"/>
    <lineage>
        <taxon>Eukaryota</taxon>
        <taxon>Fungi</taxon>
        <taxon>Dikarya</taxon>
        <taxon>Ascomycota</taxon>
        <taxon>Pezizomycotina</taxon>
        <taxon>Leotiomycetes</taxon>
        <taxon>Helotiales</taxon>
        <taxon>Hyaloscyphaceae</taxon>
        <taxon>Hyaloscypha</taxon>
        <taxon>Hyaloscypha variabilis</taxon>
    </lineage>
</organism>
<feature type="region of interest" description="Disordered" evidence="7">
    <location>
        <begin position="638"/>
        <end position="748"/>
    </location>
</feature>
<accession>A0A2J6R5B0</accession>
<sequence length="748" mass="81604">MRLFPSSTAVLFSALLSLVVPTVTADRVFESSSLDSCQTTDAFTVSLFQIAYSPDNGTLAINVEGSTSISGNVILKVEAAAYGYVFLRETVNPCTMGTAFSGFCPLNLPQITFDTTYNNISSSISSRIPGIAFQIPDLDATVTVHLYMESDQNTSLACVLTQISNGKTVNQDGVKWATAIIAVLGLIGSALVSGLGHANTAAHVSLYAASLFNYFQALAICGLVAVPLPPIVQAWTQDFNWSLGIIKVRFLQKFATWYQMSTGGTPSTILATLETKSVQVAKRALEEGSRLIRLTAPLGRRTAQIATTESGEYIVTGIDRAAFRANIEPTNLFLTSLIFYCIFILLALVGLALFKLLCEVALRRRFFPKQQTLLQEFHDKWLVTLKGVIFRLILLGYPLMTILCLWQFTQDDSPGEIFLALVFLVGMTAALTLAAFNVITVAKRSIRIHRTPAFLLYSDATILNKWGFLYIPFRASAYFYIIPTLAYILLKGIFVGLVQSNGKVQTFALIVIEIAALVGACVARPWMDKPANIINISICVVNFLNAVFLLIFTNIFNGPGLLIGITGMIFFFLNVIFALVLLILVLVVVTLSLFRKDPESRYHPIADNRGSFIKSQTNLVPMELDQLGLTARGGFDNEKDMHAHDLPHHQGDNGYPNTTYSGAGGPASPGLQTFNSSPAFQPAYHSAERLGDPFGGSDSGRLRASPVYDTDSSRPGSSQSHLQREKSPFGGDRRPATSPWQRGAGYEH</sequence>
<evidence type="ECO:0000256" key="8">
    <source>
        <dbReference type="SAM" id="Phobius"/>
    </source>
</evidence>
<protein>
    <submittedName>
        <fullName evidence="11">TRP-domain-containing protein</fullName>
    </submittedName>
</protein>
<feature type="transmembrane region" description="Helical" evidence="8">
    <location>
        <begin position="533"/>
        <end position="556"/>
    </location>
</feature>
<feature type="transmembrane region" description="Helical" evidence="8">
    <location>
        <begin position="388"/>
        <end position="408"/>
    </location>
</feature>
<keyword evidence="12" id="KW-1185">Reference proteome</keyword>
<evidence type="ECO:0000256" key="4">
    <source>
        <dbReference type="ARBA" id="ARBA00022729"/>
    </source>
</evidence>
<comment type="subcellular location">
    <subcellularLocation>
        <location evidence="1">Membrane</location>
        <topology evidence="1">Multi-pass membrane protein</topology>
    </subcellularLocation>
</comment>
<dbReference type="Pfam" id="PF14558">
    <property type="entry name" value="TRP_N"/>
    <property type="match status" value="1"/>
</dbReference>
<name>A0A2J6R5B0_HYAVF</name>
<feature type="transmembrane region" description="Helical" evidence="8">
    <location>
        <begin position="337"/>
        <end position="358"/>
    </location>
</feature>
<dbReference type="SMART" id="SM01320">
    <property type="entry name" value="TRP_N"/>
    <property type="match status" value="1"/>
</dbReference>
<dbReference type="Proteomes" id="UP000235786">
    <property type="component" value="Unassembled WGS sequence"/>
</dbReference>
<keyword evidence="3 8" id="KW-0812">Transmembrane</keyword>
<evidence type="ECO:0000313" key="12">
    <source>
        <dbReference type="Proteomes" id="UP000235786"/>
    </source>
</evidence>
<dbReference type="EMBL" id="KZ613955">
    <property type="protein sequence ID" value="PMD33707.1"/>
    <property type="molecule type" value="Genomic_DNA"/>
</dbReference>
<evidence type="ECO:0000256" key="7">
    <source>
        <dbReference type="SAM" id="MobiDB-lite"/>
    </source>
</evidence>
<dbReference type="PANTHER" id="PTHR31145">
    <property type="entry name" value="INTEGRAL MEMBRANE PROTEIN (AFU_ORTHOLOGUE AFUA_7G01610)"/>
    <property type="match status" value="1"/>
</dbReference>
<feature type="transmembrane region" description="Helical" evidence="8">
    <location>
        <begin position="568"/>
        <end position="594"/>
    </location>
</feature>
<feature type="transmembrane region" description="Helical" evidence="8">
    <location>
        <begin position="204"/>
        <end position="226"/>
    </location>
</feature>
<feature type="transmembrane region" description="Helical" evidence="8">
    <location>
        <begin position="420"/>
        <end position="442"/>
    </location>
</feature>
<feature type="signal peptide" evidence="9">
    <location>
        <begin position="1"/>
        <end position="25"/>
    </location>
</feature>
<comment type="similarity">
    <text evidence="2">Belongs to the transient receptor potential (TRP) ion channel family.</text>
</comment>
<evidence type="ECO:0000256" key="5">
    <source>
        <dbReference type="ARBA" id="ARBA00022989"/>
    </source>
</evidence>
<dbReference type="GO" id="GO:0009272">
    <property type="term" value="P:fungal-type cell wall biogenesis"/>
    <property type="evidence" value="ECO:0007669"/>
    <property type="project" value="TreeGrafter"/>
</dbReference>
<dbReference type="GO" id="GO:0055085">
    <property type="term" value="P:transmembrane transport"/>
    <property type="evidence" value="ECO:0007669"/>
    <property type="project" value="TreeGrafter"/>
</dbReference>
<feature type="transmembrane region" description="Helical" evidence="8">
    <location>
        <begin position="477"/>
        <end position="498"/>
    </location>
</feature>
<dbReference type="STRING" id="1149755.A0A2J6R5B0"/>
<gene>
    <name evidence="11" type="ORF">L207DRAFT_547739</name>
</gene>
<evidence type="ECO:0000256" key="9">
    <source>
        <dbReference type="SAM" id="SignalP"/>
    </source>
</evidence>
<evidence type="ECO:0000313" key="11">
    <source>
        <dbReference type="EMBL" id="PMD33707.1"/>
    </source>
</evidence>
<feature type="transmembrane region" description="Helical" evidence="8">
    <location>
        <begin position="173"/>
        <end position="192"/>
    </location>
</feature>
<dbReference type="InterPro" id="IPR040241">
    <property type="entry name" value="TRP_Flc/Pkd2-like"/>
</dbReference>
<dbReference type="InterPro" id="IPR010308">
    <property type="entry name" value="TRP_C"/>
</dbReference>
<dbReference type="PANTHER" id="PTHR31145:SF2">
    <property type="entry name" value="FLAVIN CARRIER PROTEIN 2"/>
    <property type="match status" value="1"/>
</dbReference>